<feature type="signal peptide" evidence="1">
    <location>
        <begin position="1"/>
        <end position="22"/>
    </location>
</feature>
<comment type="caution">
    <text evidence="2">The sequence shown here is derived from an EMBL/GenBank/DDBJ whole genome shotgun (WGS) entry which is preliminary data.</text>
</comment>
<feature type="chain" id="PRO_5038598557" evidence="1">
    <location>
        <begin position="23"/>
        <end position="180"/>
    </location>
</feature>
<gene>
    <name evidence="2" type="ORF">CGS58_04550</name>
</gene>
<sequence length="180" mass="19575">MKKTKRIVAFALAAVLALLVLAGCKSTLTSIAHKLTGSSDEVQEEDTTQWAVLSSDPLMIDGITDTSAKYATAMANGSLNIVFNGVWSRQTDYFTAPNGMISVYGCGTAEGVQKFKISLWKKVDGGAEYVDNTTFYFVTDGQNYHCDIGNLDPNASYRLTISYDSSKYYLYGLLKVEGIG</sequence>
<dbReference type="EMBL" id="NMTY01000009">
    <property type="protein sequence ID" value="PDX81803.1"/>
    <property type="molecule type" value="Genomic_DNA"/>
</dbReference>
<proteinExistence type="predicted"/>
<evidence type="ECO:0000313" key="2">
    <source>
        <dbReference type="EMBL" id="PDX81803.1"/>
    </source>
</evidence>
<reference evidence="2 3" key="1">
    <citation type="journal article" date="2017" name="Front. Microbiol.">
        <title>New Insights into the Diversity of the Genus Faecalibacterium.</title>
        <authorList>
            <person name="Benevides L."/>
            <person name="Burman S."/>
            <person name="Martin R."/>
            <person name="Robert V."/>
            <person name="Thomas M."/>
            <person name="Miquel S."/>
            <person name="Chain F."/>
            <person name="Sokol H."/>
            <person name="Bermudez-Humaran L.G."/>
            <person name="Morrison M."/>
            <person name="Langella P."/>
            <person name="Azevedo V.A."/>
            <person name="Chatel J.M."/>
            <person name="Soares S."/>
        </authorList>
    </citation>
    <scope>NUCLEOTIDE SEQUENCE [LARGE SCALE GENOMIC DNA]</scope>
    <source>
        <strain evidence="2 3">CNCM I 4575</strain>
    </source>
</reference>
<protein>
    <submittedName>
        <fullName evidence="2">Uncharacterized protein</fullName>
    </submittedName>
</protein>
<dbReference type="Proteomes" id="UP000220005">
    <property type="component" value="Unassembled WGS sequence"/>
</dbReference>
<dbReference type="RefSeq" id="WP_097839095.1">
    <property type="nucleotide sequence ID" value="NZ_NMTY01000009.1"/>
</dbReference>
<organism evidence="2 3">
    <name type="scientific">Faecalibacterium prausnitzii</name>
    <dbReference type="NCBI Taxonomy" id="853"/>
    <lineage>
        <taxon>Bacteria</taxon>
        <taxon>Bacillati</taxon>
        <taxon>Bacillota</taxon>
        <taxon>Clostridia</taxon>
        <taxon>Eubacteriales</taxon>
        <taxon>Oscillospiraceae</taxon>
        <taxon>Faecalibacterium</taxon>
    </lineage>
</organism>
<evidence type="ECO:0000313" key="3">
    <source>
        <dbReference type="Proteomes" id="UP000220005"/>
    </source>
</evidence>
<dbReference type="PROSITE" id="PS51257">
    <property type="entry name" value="PROKAR_LIPOPROTEIN"/>
    <property type="match status" value="1"/>
</dbReference>
<keyword evidence="1" id="KW-0732">Signal</keyword>
<accession>A0A2A7ARW7</accession>
<dbReference type="AlphaFoldDB" id="A0A2A7ARW7"/>
<evidence type="ECO:0000256" key="1">
    <source>
        <dbReference type="SAM" id="SignalP"/>
    </source>
</evidence>
<name>A0A2A7ARW7_9FIRM</name>